<reference evidence="6" key="1">
    <citation type="submission" date="2011-12" db="EMBL/GenBank/DDBJ databases">
        <title>Complete sequence of Clostridium clariflavum DSM 19732.</title>
        <authorList>
            <consortium name="US DOE Joint Genome Institute"/>
            <person name="Lucas S."/>
            <person name="Han J."/>
            <person name="Lapidus A."/>
            <person name="Cheng J.-F."/>
            <person name="Goodwin L."/>
            <person name="Pitluck S."/>
            <person name="Peters L."/>
            <person name="Teshima H."/>
            <person name="Detter J.C."/>
            <person name="Han C."/>
            <person name="Tapia R."/>
            <person name="Land M."/>
            <person name="Hauser L."/>
            <person name="Kyrpides N."/>
            <person name="Ivanova N."/>
            <person name="Pagani I."/>
            <person name="Kitzmiller T."/>
            <person name="Lynd L."/>
            <person name="Izquierdo J."/>
            <person name="Woyke T."/>
        </authorList>
    </citation>
    <scope>NUCLEOTIDE SEQUENCE [LARGE SCALE GENOMIC DNA]</scope>
    <source>
        <strain evidence="6">DSM 19732 / NBRC 101661 / EBR45</strain>
    </source>
</reference>
<accession>G8M1P0</accession>
<evidence type="ECO:0000313" key="5">
    <source>
        <dbReference type="EMBL" id="AEV70269.1"/>
    </source>
</evidence>
<evidence type="ECO:0000259" key="4">
    <source>
        <dbReference type="Pfam" id="PF25990"/>
    </source>
</evidence>
<evidence type="ECO:0000256" key="1">
    <source>
        <dbReference type="ARBA" id="ARBA00004196"/>
    </source>
</evidence>
<name>G8M1P0_ACECE</name>
<dbReference type="Gene3D" id="2.40.30.170">
    <property type="match status" value="1"/>
</dbReference>
<dbReference type="Proteomes" id="UP000005435">
    <property type="component" value="Chromosome"/>
</dbReference>
<dbReference type="PANTHER" id="PTHR32347">
    <property type="entry name" value="EFFLUX SYSTEM COMPONENT YKNX-RELATED"/>
    <property type="match status" value="1"/>
</dbReference>
<evidence type="ECO:0000256" key="2">
    <source>
        <dbReference type="ARBA" id="ARBA00023054"/>
    </source>
</evidence>
<dbReference type="STRING" id="720554.Clocl_3819"/>
<sequence length="425" mass="46449" precursor="true">MKKGIIILIIVVFVIGGLAVAVATFGENFESVFAFNQGIIYPVKAHKIEKGSISTKVSATGFIEEIEKSEVYIETPLKVSKLLVDVNDKVTKGQKLMELDMDELISQLEKLKIDRNVQKLSLDSPVTEAEIKKAESAVNAAENTLADAEKKLAENKLLYEASAITKSELEASEKAVDDAKRALDNAKLTYESAVSSKNMDRRVKEESLKAIELSIKELEKKIEKLNNSVLSPIDGVIVEVNVQQGSFTNSAMPAFKISNTDELRIKAKVNEYNVRGVQIGQKVVITGEGIDKDANVLGKVESISPVAKTNITSGGEEIAVEVLISIEESEVPLKPGLSVTCDIYTNEKDNILLAPLNIYKEDKDGNMFAYVISEDNIAVEKKIKFGLVSDVMGEVLEGLNEGDLVILDPQPTHKDGIKVKILNDN</sequence>
<keyword evidence="2 3" id="KW-0175">Coiled coil</keyword>
<organism evidence="5 6">
    <name type="scientific">Acetivibrio clariflavus (strain DSM 19732 / NBRC 101661 / EBR45)</name>
    <name type="common">Clostridium clariflavum</name>
    <dbReference type="NCBI Taxonomy" id="720554"/>
    <lineage>
        <taxon>Bacteria</taxon>
        <taxon>Bacillati</taxon>
        <taxon>Bacillota</taxon>
        <taxon>Clostridia</taxon>
        <taxon>Eubacteriales</taxon>
        <taxon>Oscillospiraceae</taxon>
        <taxon>Acetivibrio</taxon>
    </lineage>
</organism>
<dbReference type="Gene3D" id="2.40.420.20">
    <property type="match status" value="1"/>
</dbReference>
<dbReference type="HOGENOM" id="CLU_018816_14_5_9"/>
<dbReference type="EMBL" id="CP003065">
    <property type="protein sequence ID" value="AEV70269.1"/>
    <property type="molecule type" value="Genomic_DNA"/>
</dbReference>
<keyword evidence="6" id="KW-1185">Reference proteome</keyword>
<dbReference type="GO" id="GO:0030313">
    <property type="term" value="C:cell envelope"/>
    <property type="evidence" value="ECO:0007669"/>
    <property type="project" value="UniProtKB-SubCell"/>
</dbReference>
<dbReference type="InterPro" id="IPR050465">
    <property type="entry name" value="UPF0194_transport"/>
</dbReference>
<feature type="domain" description="YknX-like beta-barrel" evidence="4">
    <location>
        <begin position="264"/>
        <end position="343"/>
    </location>
</feature>
<feature type="coiled-coil region" evidence="3">
    <location>
        <begin position="94"/>
        <end position="228"/>
    </location>
</feature>
<dbReference type="AlphaFoldDB" id="G8M1P0"/>
<evidence type="ECO:0000256" key="3">
    <source>
        <dbReference type="SAM" id="Coils"/>
    </source>
</evidence>
<proteinExistence type="predicted"/>
<dbReference type="RefSeq" id="WP_014256772.1">
    <property type="nucleotide sequence ID" value="NC_016627.1"/>
</dbReference>
<dbReference type="eggNOG" id="COG0845">
    <property type="taxonomic scope" value="Bacteria"/>
</dbReference>
<evidence type="ECO:0000313" key="6">
    <source>
        <dbReference type="Proteomes" id="UP000005435"/>
    </source>
</evidence>
<dbReference type="InterPro" id="IPR058636">
    <property type="entry name" value="Beta-barrel_YknX"/>
</dbReference>
<dbReference type="Gene3D" id="2.40.50.100">
    <property type="match status" value="1"/>
</dbReference>
<dbReference type="Pfam" id="PF25990">
    <property type="entry name" value="Beta-barrel_YknX"/>
    <property type="match status" value="1"/>
</dbReference>
<dbReference type="PANTHER" id="PTHR32347:SF14">
    <property type="entry name" value="EFFLUX SYSTEM COMPONENT YKNX-RELATED"/>
    <property type="match status" value="1"/>
</dbReference>
<comment type="subcellular location">
    <subcellularLocation>
        <location evidence="1">Cell envelope</location>
    </subcellularLocation>
</comment>
<dbReference type="KEGG" id="ccl:Clocl_3819"/>
<gene>
    <name evidence="5" type="ordered locus">Clocl_3819</name>
</gene>
<dbReference type="OrthoDB" id="11589at2"/>
<protein>
    <submittedName>
        <fullName evidence="5">Multidrug resistance efflux pump</fullName>
    </submittedName>
</protein>
<reference evidence="5 6" key="2">
    <citation type="journal article" date="2012" name="Stand. Genomic Sci.">
        <title>Complete Genome Sequence of Clostridium clariflavum DSM 19732.</title>
        <authorList>
            <person name="Izquierdo J.A."/>
            <person name="Goodwin L."/>
            <person name="Davenport K.W."/>
            <person name="Teshima H."/>
            <person name="Bruce D."/>
            <person name="Detter C."/>
            <person name="Tapia R."/>
            <person name="Han S."/>
            <person name="Land M."/>
            <person name="Hauser L."/>
            <person name="Jeffries C.D."/>
            <person name="Han J."/>
            <person name="Pitluck S."/>
            <person name="Nolan M."/>
            <person name="Chen A."/>
            <person name="Huntemann M."/>
            <person name="Mavromatis K."/>
            <person name="Mikhailova N."/>
            <person name="Liolios K."/>
            <person name="Woyke T."/>
            <person name="Lynd L.R."/>
        </authorList>
    </citation>
    <scope>NUCLEOTIDE SEQUENCE [LARGE SCALE GENOMIC DNA]</scope>
    <source>
        <strain evidence="6">DSM 19732 / NBRC 101661 / EBR45</strain>
    </source>
</reference>